<name>A0A1G9MYT8_9PROT</name>
<reference evidence="1 2" key="1">
    <citation type="submission" date="2016-10" db="EMBL/GenBank/DDBJ databases">
        <authorList>
            <person name="de Groot N.N."/>
        </authorList>
    </citation>
    <scope>NUCLEOTIDE SEQUENCE [LARGE SCALE GENOMIC DNA]</scope>
    <source>
        <strain evidence="1 2">DSM 16077</strain>
    </source>
</reference>
<evidence type="ECO:0000313" key="1">
    <source>
        <dbReference type="EMBL" id="SDL79313.1"/>
    </source>
</evidence>
<dbReference type="AlphaFoldDB" id="A0A1G9MYT8"/>
<protein>
    <submittedName>
        <fullName evidence="1">Uncharacterized protein</fullName>
    </submittedName>
</protein>
<accession>A0A1G9MYT8</accession>
<keyword evidence="2" id="KW-1185">Reference proteome</keyword>
<gene>
    <name evidence="1" type="ORF">SAMN04488568_102153</name>
</gene>
<dbReference type="STRING" id="144026.SAMN04488568_102153"/>
<organism evidence="1 2">
    <name type="scientific">Maricaulis salignorans</name>
    <dbReference type="NCBI Taxonomy" id="144026"/>
    <lineage>
        <taxon>Bacteria</taxon>
        <taxon>Pseudomonadati</taxon>
        <taxon>Pseudomonadota</taxon>
        <taxon>Alphaproteobacteria</taxon>
        <taxon>Maricaulales</taxon>
        <taxon>Maricaulaceae</taxon>
        <taxon>Maricaulis</taxon>
    </lineage>
</organism>
<dbReference type="EMBL" id="FNHG01000002">
    <property type="protein sequence ID" value="SDL79313.1"/>
    <property type="molecule type" value="Genomic_DNA"/>
</dbReference>
<dbReference type="Proteomes" id="UP000199759">
    <property type="component" value="Unassembled WGS sequence"/>
</dbReference>
<proteinExistence type="predicted"/>
<sequence>MVGVFFPVPITIPVMVTVMVPAKAVGSGVAFGGLKIIVEQGKVLLVNLLCGFADRFLDGGDEVADVKHLTTHLSIQP</sequence>
<evidence type="ECO:0000313" key="2">
    <source>
        <dbReference type="Proteomes" id="UP000199759"/>
    </source>
</evidence>